<accession>A0A7R8XBY7</accession>
<dbReference type="EMBL" id="CAJPEV010001553">
    <property type="protein sequence ID" value="CAG0893258.1"/>
    <property type="molecule type" value="Genomic_DNA"/>
</dbReference>
<name>A0A7R8XBY7_9CRUS</name>
<gene>
    <name evidence="1" type="ORF">DSTB1V02_LOCUS7544</name>
</gene>
<keyword evidence="2" id="KW-1185">Reference proteome</keyword>
<reference evidence="1" key="1">
    <citation type="submission" date="2020-11" db="EMBL/GenBank/DDBJ databases">
        <authorList>
            <person name="Tran Van P."/>
        </authorList>
    </citation>
    <scope>NUCLEOTIDE SEQUENCE</scope>
</reference>
<dbReference type="EMBL" id="LR901070">
    <property type="protein sequence ID" value="CAD7247719.1"/>
    <property type="molecule type" value="Genomic_DNA"/>
</dbReference>
<dbReference type="Proteomes" id="UP000677054">
    <property type="component" value="Unassembled WGS sequence"/>
</dbReference>
<sequence length="59" mass="6296">MKIPSLTNGLRSSLNIPGIPNEACNWLTCCLAGSVAGPCCLFNGHPSCCDCYGYLRGFR</sequence>
<dbReference type="AlphaFoldDB" id="A0A7R8XBY7"/>
<evidence type="ECO:0000313" key="1">
    <source>
        <dbReference type="EMBL" id="CAD7247719.1"/>
    </source>
</evidence>
<evidence type="ECO:0000313" key="2">
    <source>
        <dbReference type="Proteomes" id="UP000677054"/>
    </source>
</evidence>
<organism evidence="1">
    <name type="scientific">Darwinula stevensoni</name>
    <dbReference type="NCBI Taxonomy" id="69355"/>
    <lineage>
        <taxon>Eukaryota</taxon>
        <taxon>Metazoa</taxon>
        <taxon>Ecdysozoa</taxon>
        <taxon>Arthropoda</taxon>
        <taxon>Crustacea</taxon>
        <taxon>Oligostraca</taxon>
        <taxon>Ostracoda</taxon>
        <taxon>Podocopa</taxon>
        <taxon>Podocopida</taxon>
        <taxon>Darwinulocopina</taxon>
        <taxon>Darwinuloidea</taxon>
        <taxon>Darwinulidae</taxon>
        <taxon>Darwinula</taxon>
    </lineage>
</organism>
<proteinExistence type="predicted"/>
<protein>
    <submittedName>
        <fullName evidence="1">Uncharacterized protein</fullName>
    </submittedName>
</protein>